<sequence length="116" mass="12197">MRHTSTRRTASGHQHPSHERINAAVADILEQRVADRGGAVGGGEAARRGTTRRVHALITLLGRGAPDPRLDYGPGISQERTAALQGALALAGALDDARLARALREAVLTHLMPDGA</sequence>
<name>A0A7W2EWV7_9BURK</name>
<gene>
    <name evidence="1" type="ORF">H3H37_23675</name>
</gene>
<protein>
    <submittedName>
        <fullName evidence="1">Uncharacterized protein</fullName>
    </submittedName>
</protein>
<keyword evidence="2" id="KW-1185">Reference proteome</keyword>
<dbReference type="EMBL" id="JACEZT010000024">
    <property type="protein sequence ID" value="MBA5640066.1"/>
    <property type="molecule type" value="Genomic_DNA"/>
</dbReference>
<dbReference type="Proteomes" id="UP000534388">
    <property type="component" value="Unassembled WGS sequence"/>
</dbReference>
<evidence type="ECO:0000313" key="1">
    <source>
        <dbReference type="EMBL" id="MBA5640066.1"/>
    </source>
</evidence>
<dbReference type="AlphaFoldDB" id="A0A7W2EWV7"/>
<reference evidence="1 2" key="1">
    <citation type="submission" date="2020-07" db="EMBL/GenBank/DDBJ databases">
        <title>Novel species isolated from subtropical streams in China.</title>
        <authorList>
            <person name="Lu H."/>
        </authorList>
    </citation>
    <scope>NUCLEOTIDE SEQUENCE [LARGE SCALE GENOMIC DNA]</scope>
    <source>
        <strain evidence="1 2">LX20W</strain>
    </source>
</reference>
<organism evidence="1 2">
    <name type="scientific">Rugamonas brunnea</name>
    <dbReference type="NCBI Taxonomy" id="2758569"/>
    <lineage>
        <taxon>Bacteria</taxon>
        <taxon>Pseudomonadati</taxon>
        <taxon>Pseudomonadota</taxon>
        <taxon>Betaproteobacteria</taxon>
        <taxon>Burkholderiales</taxon>
        <taxon>Oxalobacteraceae</taxon>
        <taxon>Telluria group</taxon>
        <taxon>Rugamonas</taxon>
    </lineage>
</organism>
<proteinExistence type="predicted"/>
<dbReference type="RefSeq" id="WP_182167144.1">
    <property type="nucleotide sequence ID" value="NZ_JACEZT010000024.1"/>
</dbReference>
<accession>A0A7W2EWV7</accession>
<comment type="caution">
    <text evidence="1">The sequence shown here is derived from an EMBL/GenBank/DDBJ whole genome shotgun (WGS) entry which is preliminary data.</text>
</comment>
<evidence type="ECO:0000313" key="2">
    <source>
        <dbReference type="Proteomes" id="UP000534388"/>
    </source>
</evidence>